<sequence length="324" mass="36297">MALRTYRLTILGVWVLLLWTAGRAWAGSGPLTLEGVLQGVTDQPGASVSSELSALFPRRQSLYLDCDRLAFAETTATDPARSQPLFAVLAPLAARQLDVMERFLDVLLADERFAAESEAMAVAYVQFDRAKARAELGQYSELSVLELESVYQKFLHRRTASEIGQQQTRALLAASLGDVGELPRDLVVPNLPPIPEAVPAFDELRSKTSAATESGSLMSGRDEAERLLIERERDQQLFDLLLRLKLLDAAMRRVRVESSWNDLRLDRSRTLYEQEVTADLGYSMSQQTQSRFEERRVAYCRFLTWAEVRALIGEPVWTATTEGP</sequence>
<accession>A0ABW4YBE4</accession>
<dbReference type="SUPFAM" id="SSF56954">
    <property type="entry name" value="Outer membrane efflux proteins (OEP)"/>
    <property type="match status" value="1"/>
</dbReference>
<proteinExistence type="predicted"/>
<reference evidence="2" key="1">
    <citation type="journal article" date="2019" name="Int. J. Syst. Evol. Microbiol.">
        <title>The Global Catalogue of Microorganisms (GCM) 10K type strain sequencing project: providing services to taxonomists for standard genome sequencing and annotation.</title>
        <authorList>
            <consortium name="The Broad Institute Genomics Platform"/>
            <consortium name="The Broad Institute Genome Sequencing Center for Infectious Disease"/>
            <person name="Wu L."/>
            <person name="Ma J."/>
        </authorList>
    </citation>
    <scope>NUCLEOTIDE SEQUENCE [LARGE SCALE GENOMIC DNA]</scope>
    <source>
        <strain evidence="2">KACC 12597</strain>
    </source>
</reference>
<organism evidence="1 2">
    <name type="scientific">Thiorhodococcus fuscus</name>
    <dbReference type="NCBI Taxonomy" id="527200"/>
    <lineage>
        <taxon>Bacteria</taxon>
        <taxon>Pseudomonadati</taxon>
        <taxon>Pseudomonadota</taxon>
        <taxon>Gammaproteobacteria</taxon>
        <taxon>Chromatiales</taxon>
        <taxon>Chromatiaceae</taxon>
        <taxon>Thiorhodococcus</taxon>
    </lineage>
</organism>
<evidence type="ECO:0000313" key="1">
    <source>
        <dbReference type="EMBL" id="MFD2112258.1"/>
    </source>
</evidence>
<protein>
    <submittedName>
        <fullName evidence="1">TolC family protein</fullName>
    </submittedName>
</protein>
<dbReference type="RefSeq" id="WP_386026391.1">
    <property type="nucleotide sequence ID" value="NZ_JBHUHX010000021.1"/>
</dbReference>
<keyword evidence="2" id="KW-1185">Reference proteome</keyword>
<dbReference type="Gene3D" id="1.20.1600.10">
    <property type="entry name" value="Outer membrane efflux proteins (OEP)"/>
    <property type="match status" value="1"/>
</dbReference>
<gene>
    <name evidence="1" type="ORF">ACFSJC_10445</name>
</gene>
<evidence type="ECO:0000313" key="2">
    <source>
        <dbReference type="Proteomes" id="UP001597337"/>
    </source>
</evidence>
<comment type="caution">
    <text evidence="1">The sequence shown here is derived from an EMBL/GenBank/DDBJ whole genome shotgun (WGS) entry which is preliminary data.</text>
</comment>
<dbReference type="EMBL" id="JBHUHX010000021">
    <property type="protein sequence ID" value="MFD2112258.1"/>
    <property type="molecule type" value="Genomic_DNA"/>
</dbReference>
<name>A0ABW4YBE4_9GAMM</name>
<dbReference type="Proteomes" id="UP001597337">
    <property type="component" value="Unassembled WGS sequence"/>
</dbReference>